<dbReference type="Pfam" id="PF16242">
    <property type="entry name" value="Pyrid_ox_like"/>
    <property type="match status" value="1"/>
</dbReference>
<proteinExistence type="predicted"/>
<dbReference type="PATRIC" id="fig|762836.4.peg.2817"/>
<dbReference type="InterPro" id="IPR052917">
    <property type="entry name" value="Stress-Dev_Protein"/>
</dbReference>
<dbReference type="EMBL" id="LROM01000087">
    <property type="protein sequence ID" value="OEZ99691.1"/>
    <property type="molecule type" value="Genomic_DNA"/>
</dbReference>
<dbReference type="Proteomes" id="UP000175989">
    <property type="component" value="Unassembled WGS sequence"/>
</dbReference>
<keyword evidence="3" id="KW-1185">Reference proteome</keyword>
<dbReference type="InterPro" id="IPR038725">
    <property type="entry name" value="YdaG_split_barrel_FMN-bd"/>
</dbReference>
<dbReference type="PANTHER" id="PTHR34818:SF1">
    <property type="entry name" value="PROTEIN BLI-3"/>
    <property type="match status" value="1"/>
</dbReference>
<feature type="domain" description="General stress protein FMN-binding split barrel" evidence="1">
    <location>
        <begin position="7"/>
        <end position="152"/>
    </location>
</feature>
<reference evidence="3" key="1">
    <citation type="journal article" date="2016" name="Front. Microbiol.">
        <title>Molecular Keys to the Janthinobacterium and Duganella spp. Interaction with the Plant Pathogen Fusarium graminearum.</title>
        <authorList>
            <person name="Haack F.S."/>
            <person name="Poehlein A."/>
            <person name="Kroger C."/>
            <person name="Voigt C.A."/>
            <person name="Piepenbring M."/>
            <person name="Bode H.B."/>
            <person name="Daniel R."/>
            <person name="Schafer W."/>
            <person name="Streit W.R."/>
        </authorList>
    </citation>
    <scope>NUCLEOTIDE SEQUENCE [LARGE SCALE GENOMIC DNA]</scope>
    <source>
        <strain evidence="3">T54</strain>
    </source>
</reference>
<gene>
    <name evidence="2" type="ORF">DUPY_27360</name>
</gene>
<evidence type="ECO:0000313" key="3">
    <source>
        <dbReference type="Proteomes" id="UP000175989"/>
    </source>
</evidence>
<dbReference type="SUPFAM" id="SSF50475">
    <property type="entry name" value="FMN-binding split barrel"/>
    <property type="match status" value="1"/>
</dbReference>
<organism evidence="2 3">
    <name type="scientific">Duganella phyllosphaerae</name>
    <dbReference type="NCBI Taxonomy" id="762836"/>
    <lineage>
        <taxon>Bacteria</taxon>
        <taxon>Pseudomonadati</taxon>
        <taxon>Pseudomonadota</taxon>
        <taxon>Betaproteobacteria</taxon>
        <taxon>Burkholderiales</taxon>
        <taxon>Oxalobacteraceae</taxon>
        <taxon>Telluria group</taxon>
        <taxon>Duganella</taxon>
    </lineage>
</organism>
<name>A0A1E7WLA8_9BURK</name>
<comment type="caution">
    <text evidence="2">The sequence shown here is derived from an EMBL/GenBank/DDBJ whole genome shotgun (WGS) entry which is preliminary data.</text>
</comment>
<dbReference type="AlphaFoldDB" id="A0A1E7WLA8"/>
<evidence type="ECO:0000259" key="1">
    <source>
        <dbReference type="Pfam" id="PF16242"/>
    </source>
</evidence>
<dbReference type="PANTHER" id="PTHR34818">
    <property type="entry name" value="PROTEIN BLI-3"/>
    <property type="match status" value="1"/>
</dbReference>
<dbReference type="OrthoDB" id="1432662at2"/>
<dbReference type="RefSeq" id="WP_070248902.1">
    <property type="nucleotide sequence ID" value="NZ_LROM01000087.1"/>
</dbReference>
<accession>A0A1E7WLA8</accession>
<dbReference type="Gene3D" id="2.30.110.10">
    <property type="entry name" value="Electron Transport, Fmn-binding Protein, Chain A"/>
    <property type="match status" value="1"/>
</dbReference>
<dbReference type="InterPro" id="IPR012349">
    <property type="entry name" value="Split_barrel_FMN-bd"/>
</dbReference>
<protein>
    <submittedName>
        <fullName evidence="2">Pyridoxamine 5'-phosphate oxidase</fullName>
    </submittedName>
</protein>
<evidence type="ECO:0000313" key="2">
    <source>
        <dbReference type="EMBL" id="OEZ99691.1"/>
    </source>
</evidence>
<sequence length="165" mass="18507">MPLYSQDQIQTIAAKIKDVRFGMFTTCDADQMLTSRPLTTQQIDSEGNLWFFASDEAAFTLDLPVHPDVNISFSDPERQLYLSIAGQAFLVKDQAKARELWTPAARSWFPKGVDDPHLALIRVRIQSAEYWDAGSSKMKQLVQLARTALTGRSAIHMGRSTTICL</sequence>